<dbReference type="Pfam" id="PF00582">
    <property type="entry name" value="Usp"/>
    <property type="match status" value="2"/>
</dbReference>
<dbReference type="EMBL" id="LOCO01000013">
    <property type="protein sequence ID" value="KXO08886.1"/>
    <property type="molecule type" value="Genomic_DNA"/>
</dbReference>
<feature type="domain" description="UspA" evidence="5">
    <location>
        <begin position="147"/>
        <end position="289"/>
    </location>
</feature>
<evidence type="ECO:0000259" key="5">
    <source>
        <dbReference type="Pfam" id="PF00582"/>
    </source>
</evidence>
<name>A0A137S8X2_9GAMM</name>
<accession>A0A137S8X2</accession>
<comment type="subcellular location">
    <subcellularLocation>
        <location evidence="1">Cytoplasm</location>
    </subcellularLocation>
</comment>
<dbReference type="PANTHER" id="PTHR47892">
    <property type="entry name" value="UNIVERSAL STRESS PROTEIN E"/>
    <property type="match status" value="1"/>
</dbReference>
<evidence type="ECO:0000256" key="1">
    <source>
        <dbReference type="ARBA" id="ARBA00004496"/>
    </source>
</evidence>
<organism evidence="6 7">
    <name type="scientific">Marinobacter excellens LAMA 842</name>
    <dbReference type="NCBI Taxonomy" id="1306954"/>
    <lineage>
        <taxon>Bacteria</taxon>
        <taxon>Pseudomonadati</taxon>
        <taxon>Pseudomonadota</taxon>
        <taxon>Gammaproteobacteria</taxon>
        <taxon>Pseudomonadales</taxon>
        <taxon>Marinobacteraceae</taxon>
        <taxon>Marinobacter</taxon>
    </lineage>
</organism>
<evidence type="ECO:0000256" key="2">
    <source>
        <dbReference type="ARBA" id="ARBA00008791"/>
    </source>
</evidence>
<dbReference type="Gene3D" id="3.40.50.12370">
    <property type="match status" value="1"/>
</dbReference>
<dbReference type="AlphaFoldDB" id="A0A137S8X2"/>
<dbReference type="PANTHER" id="PTHR47892:SF1">
    <property type="entry name" value="UNIVERSAL STRESS PROTEIN E"/>
    <property type="match status" value="1"/>
</dbReference>
<gene>
    <name evidence="6" type="ORF">J122_2541</name>
</gene>
<feature type="domain" description="UspA" evidence="5">
    <location>
        <begin position="2"/>
        <end position="137"/>
    </location>
</feature>
<comment type="function">
    <text evidence="4">Required for resistance to DNA-damaging agents.</text>
</comment>
<reference evidence="7" key="1">
    <citation type="submission" date="2015-12" db="EMBL/GenBank/DDBJ databases">
        <authorList>
            <person name="Lima A."/>
            <person name="Farahani Zayas N."/>
            <person name="Castro Da Silva M.A."/>
            <person name="Cabral A."/>
            <person name="Pessatti M.L."/>
        </authorList>
    </citation>
    <scope>NUCLEOTIDE SEQUENCE [LARGE SCALE GENOMIC DNA]</scope>
    <source>
        <strain evidence="7">LAMA 842</strain>
    </source>
</reference>
<comment type="similarity">
    <text evidence="2">Belongs to the universal stress protein A family.</text>
</comment>
<comment type="caution">
    <text evidence="6">The sequence shown here is derived from an EMBL/GenBank/DDBJ whole genome shotgun (WGS) entry which is preliminary data.</text>
</comment>
<evidence type="ECO:0000313" key="6">
    <source>
        <dbReference type="EMBL" id="KXO08886.1"/>
    </source>
</evidence>
<dbReference type="PATRIC" id="fig|1306954.6.peg.829"/>
<evidence type="ECO:0000256" key="4">
    <source>
        <dbReference type="ARBA" id="ARBA00037131"/>
    </source>
</evidence>
<dbReference type="SUPFAM" id="SSF52402">
    <property type="entry name" value="Adenine nucleotide alpha hydrolases-like"/>
    <property type="match status" value="2"/>
</dbReference>
<sequence>MDKLLIIMDPKHKHQTALSRGIELARATGASLEIVAFVHEYLDALPADPVVQNNARTALIELRQEWLEKMLALADCDDLNVVAHTVWAKQIHQWINEHCERENISTVVKTGHRSETFLYTPTDWHLIRECPAPVMLVADNKWKKAHPILAAIDLSSEKPVKRALNNRIIDHAWRLTKAMDTDLHLVHALHTSVVLADLDIIDTAAHTRKREEELKPRIEHLRNTWHLNPEQVHIVAGPAQKVIPSVANKIKADMVVMGTTGKTGLAAKVVGNTAEKVLTHLRTDLVAIKPAEKE</sequence>
<evidence type="ECO:0000313" key="7">
    <source>
        <dbReference type="Proteomes" id="UP000070282"/>
    </source>
</evidence>
<keyword evidence="3" id="KW-0963">Cytoplasm</keyword>
<keyword evidence="7" id="KW-1185">Reference proteome</keyword>
<dbReference type="Proteomes" id="UP000070282">
    <property type="component" value="Unassembled WGS sequence"/>
</dbReference>
<dbReference type="GO" id="GO:0005737">
    <property type="term" value="C:cytoplasm"/>
    <property type="evidence" value="ECO:0007669"/>
    <property type="project" value="UniProtKB-SubCell"/>
</dbReference>
<evidence type="ECO:0000256" key="3">
    <source>
        <dbReference type="ARBA" id="ARBA00022490"/>
    </source>
</evidence>
<proteinExistence type="inferred from homology"/>
<protein>
    <submittedName>
        <fullName evidence="6">Universal stress protein family 6</fullName>
    </submittedName>
</protein>
<dbReference type="InterPro" id="IPR006016">
    <property type="entry name" value="UspA"/>
</dbReference>
<dbReference type="RefSeq" id="WP_082780583.1">
    <property type="nucleotide sequence ID" value="NZ_LOCO01000013.1"/>
</dbReference>